<dbReference type="UniPathway" id="UPA00557">
    <property type="reaction ID" value="UER00614"/>
</dbReference>
<keyword evidence="9" id="KW-0444">Lipid biosynthesis</keyword>
<keyword evidence="16" id="KW-0594">Phospholipid biosynthesis</keyword>
<evidence type="ECO:0000256" key="6">
    <source>
        <dbReference type="ARBA" id="ARBA00012487"/>
    </source>
</evidence>
<keyword evidence="12 18" id="KW-0548">Nucleotidyltransferase</keyword>
<evidence type="ECO:0000256" key="5">
    <source>
        <dbReference type="ARBA" id="ARBA00010185"/>
    </source>
</evidence>
<keyword evidence="17" id="KW-1208">Phospholipid metabolism</keyword>
<comment type="catalytic activity">
    <reaction evidence="1 18">
        <text>a 1,2-diacyl-sn-glycero-3-phosphate + CTP + H(+) = a CDP-1,2-diacyl-sn-glycerol + diphosphate</text>
        <dbReference type="Rhea" id="RHEA:16229"/>
        <dbReference type="ChEBI" id="CHEBI:15378"/>
        <dbReference type="ChEBI" id="CHEBI:33019"/>
        <dbReference type="ChEBI" id="CHEBI:37563"/>
        <dbReference type="ChEBI" id="CHEBI:58332"/>
        <dbReference type="ChEBI" id="CHEBI:58608"/>
        <dbReference type="EC" id="2.7.7.41"/>
    </reaction>
</comment>
<dbReference type="GO" id="GO:0005886">
    <property type="term" value="C:plasma membrane"/>
    <property type="evidence" value="ECO:0007669"/>
    <property type="project" value="UniProtKB-SubCell"/>
</dbReference>
<evidence type="ECO:0000256" key="18">
    <source>
        <dbReference type="RuleBase" id="RU003938"/>
    </source>
</evidence>
<organism evidence="20">
    <name type="scientific">uncultured delta proteobacterium</name>
    <dbReference type="NCBI Taxonomy" id="34034"/>
    <lineage>
        <taxon>Bacteria</taxon>
        <taxon>Deltaproteobacteria</taxon>
        <taxon>environmental samples</taxon>
    </lineage>
</organism>
<evidence type="ECO:0000256" key="17">
    <source>
        <dbReference type="ARBA" id="ARBA00023264"/>
    </source>
</evidence>
<feature type="transmembrane region" description="Helical" evidence="19">
    <location>
        <begin position="208"/>
        <end position="227"/>
    </location>
</feature>
<sequence length="287" mass="30029">MKKPALSPTLMRQLPRLITGVLLAAALVACLVLGGAYLRVALALAGALALFEFFQMFWPGKTKVPSKIFGLLAGMLIFCPVGQPGAVSVLLVLVFAWAAIAFLVDFGRGNDNARLSAQAPLPLGIVYIPLLLHLALSLSLKEQFLVVAAAVASDTAAYYIGCAFGRHKIWPRVSPKKSWEGSIAGFIATVAITAAIACLPFGGGPLHGGNILCWLVIGAILNVAGQLGDFFESALKRTYGVKDSSTILPGHGGILDRIDSILFCLAAYSAIMLALRHASGLGGLFAA</sequence>
<dbReference type="EMBL" id="FLUQ01000001">
    <property type="protein sequence ID" value="SBW01402.1"/>
    <property type="molecule type" value="Genomic_DNA"/>
</dbReference>
<feature type="transmembrane region" description="Helical" evidence="19">
    <location>
        <begin position="64"/>
        <end position="83"/>
    </location>
</feature>
<evidence type="ECO:0000256" key="3">
    <source>
        <dbReference type="ARBA" id="ARBA00005119"/>
    </source>
</evidence>
<evidence type="ECO:0000256" key="11">
    <source>
        <dbReference type="ARBA" id="ARBA00022692"/>
    </source>
</evidence>
<evidence type="ECO:0000256" key="2">
    <source>
        <dbReference type="ARBA" id="ARBA00004651"/>
    </source>
</evidence>
<evidence type="ECO:0000256" key="19">
    <source>
        <dbReference type="SAM" id="Phobius"/>
    </source>
</evidence>
<gene>
    <name evidence="20" type="primary">cdsA</name>
    <name evidence="20" type="ORF">KL86DPRO_11961</name>
</gene>
<dbReference type="PANTHER" id="PTHR46382">
    <property type="entry name" value="PHOSPHATIDATE CYTIDYLYLTRANSFERASE"/>
    <property type="match status" value="1"/>
</dbReference>
<dbReference type="AlphaFoldDB" id="A0A212JPQ6"/>
<comment type="pathway">
    <text evidence="4">Lipid metabolism.</text>
</comment>
<reference evidence="20" key="1">
    <citation type="submission" date="2016-04" db="EMBL/GenBank/DDBJ databases">
        <authorList>
            <person name="Evans L.H."/>
            <person name="Alamgir A."/>
            <person name="Owens N."/>
            <person name="Weber N.D."/>
            <person name="Virtaneva K."/>
            <person name="Barbian K."/>
            <person name="Babar A."/>
            <person name="Rosenke K."/>
        </authorList>
    </citation>
    <scope>NUCLEOTIDE SEQUENCE</scope>
    <source>
        <strain evidence="20">86</strain>
    </source>
</reference>
<evidence type="ECO:0000256" key="14">
    <source>
        <dbReference type="ARBA" id="ARBA00023098"/>
    </source>
</evidence>
<keyword evidence="8" id="KW-1003">Cell membrane</keyword>
<dbReference type="EC" id="2.7.7.41" evidence="6 18"/>
<evidence type="ECO:0000256" key="16">
    <source>
        <dbReference type="ARBA" id="ARBA00023209"/>
    </source>
</evidence>
<feature type="transmembrane region" description="Helical" evidence="19">
    <location>
        <begin position="89"/>
        <end position="107"/>
    </location>
</feature>
<evidence type="ECO:0000256" key="12">
    <source>
        <dbReference type="ARBA" id="ARBA00022695"/>
    </source>
</evidence>
<accession>A0A212JPQ6</accession>
<evidence type="ECO:0000256" key="1">
    <source>
        <dbReference type="ARBA" id="ARBA00001698"/>
    </source>
</evidence>
<dbReference type="PANTHER" id="PTHR46382:SF1">
    <property type="entry name" value="PHOSPHATIDATE CYTIDYLYLTRANSFERASE"/>
    <property type="match status" value="1"/>
</dbReference>
<name>A0A212JPQ6_9DELT</name>
<keyword evidence="15 19" id="KW-0472">Membrane</keyword>
<keyword evidence="13 19" id="KW-1133">Transmembrane helix</keyword>
<keyword evidence="11 18" id="KW-0812">Transmembrane</keyword>
<comment type="pathway">
    <text evidence="3 18">Phospholipid metabolism; CDP-diacylglycerol biosynthesis; CDP-diacylglycerol from sn-glycerol 3-phosphate: step 3/3.</text>
</comment>
<dbReference type="InterPro" id="IPR000374">
    <property type="entry name" value="PC_trans"/>
</dbReference>
<dbReference type="GO" id="GO:0016024">
    <property type="term" value="P:CDP-diacylglycerol biosynthetic process"/>
    <property type="evidence" value="ECO:0007669"/>
    <property type="project" value="UniProtKB-UniPathway"/>
</dbReference>
<evidence type="ECO:0000256" key="13">
    <source>
        <dbReference type="ARBA" id="ARBA00022989"/>
    </source>
</evidence>
<evidence type="ECO:0000313" key="20">
    <source>
        <dbReference type="EMBL" id="SBW01402.1"/>
    </source>
</evidence>
<evidence type="ECO:0000256" key="8">
    <source>
        <dbReference type="ARBA" id="ARBA00022475"/>
    </source>
</evidence>
<dbReference type="PROSITE" id="PS01315">
    <property type="entry name" value="CDS"/>
    <property type="match status" value="1"/>
</dbReference>
<feature type="transmembrane region" description="Helical" evidence="19">
    <location>
        <begin position="183"/>
        <end position="202"/>
    </location>
</feature>
<dbReference type="GO" id="GO:0004605">
    <property type="term" value="F:phosphatidate cytidylyltransferase activity"/>
    <property type="evidence" value="ECO:0007669"/>
    <property type="project" value="UniProtKB-EC"/>
</dbReference>
<keyword evidence="14" id="KW-0443">Lipid metabolism</keyword>
<dbReference type="Pfam" id="PF01148">
    <property type="entry name" value="CTP_transf_1"/>
    <property type="match status" value="1"/>
</dbReference>
<dbReference type="PROSITE" id="PS51257">
    <property type="entry name" value="PROKAR_LIPOPROTEIN"/>
    <property type="match status" value="1"/>
</dbReference>
<feature type="transmembrane region" description="Helical" evidence="19">
    <location>
        <begin position="119"/>
        <end position="138"/>
    </location>
</feature>
<evidence type="ECO:0000256" key="4">
    <source>
        <dbReference type="ARBA" id="ARBA00005189"/>
    </source>
</evidence>
<evidence type="ECO:0000256" key="9">
    <source>
        <dbReference type="ARBA" id="ARBA00022516"/>
    </source>
</evidence>
<evidence type="ECO:0000256" key="7">
    <source>
        <dbReference type="ARBA" id="ARBA00019373"/>
    </source>
</evidence>
<proteinExistence type="inferred from homology"/>
<keyword evidence="10 18" id="KW-0808">Transferase</keyword>
<comment type="similarity">
    <text evidence="5 18">Belongs to the CDS family.</text>
</comment>
<evidence type="ECO:0000256" key="15">
    <source>
        <dbReference type="ARBA" id="ARBA00023136"/>
    </source>
</evidence>
<comment type="subcellular location">
    <subcellularLocation>
        <location evidence="2">Cell membrane</location>
        <topology evidence="2">Multi-pass membrane protein</topology>
    </subcellularLocation>
</comment>
<protein>
    <recommendedName>
        <fullName evidence="7 18">Phosphatidate cytidylyltransferase</fullName>
        <ecNumber evidence="6 18">2.7.7.41</ecNumber>
    </recommendedName>
</protein>
<evidence type="ECO:0000256" key="10">
    <source>
        <dbReference type="ARBA" id="ARBA00022679"/>
    </source>
</evidence>
<feature type="transmembrane region" description="Helical" evidence="19">
    <location>
        <begin position="144"/>
        <end position="162"/>
    </location>
</feature>